<comment type="caution">
    <text evidence="2">The sequence shown here is derived from an EMBL/GenBank/DDBJ whole genome shotgun (WGS) entry which is preliminary data.</text>
</comment>
<gene>
    <name evidence="2" type="ORF">CCHR01_20014</name>
</gene>
<reference evidence="2" key="1">
    <citation type="submission" date="2023-01" db="EMBL/GenBank/DDBJ databases">
        <title>Colletotrichum chrysophilum M932 genome sequence.</title>
        <authorList>
            <person name="Baroncelli R."/>
        </authorList>
    </citation>
    <scope>NUCLEOTIDE SEQUENCE</scope>
    <source>
        <strain evidence="2">M932</strain>
    </source>
</reference>
<dbReference type="AlphaFoldDB" id="A0AAD9A1G5"/>
<keyword evidence="3" id="KW-1185">Reference proteome</keyword>
<organism evidence="2 3">
    <name type="scientific">Colletotrichum chrysophilum</name>
    <dbReference type="NCBI Taxonomy" id="1836956"/>
    <lineage>
        <taxon>Eukaryota</taxon>
        <taxon>Fungi</taxon>
        <taxon>Dikarya</taxon>
        <taxon>Ascomycota</taxon>
        <taxon>Pezizomycotina</taxon>
        <taxon>Sordariomycetes</taxon>
        <taxon>Hypocreomycetidae</taxon>
        <taxon>Glomerellales</taxon>
        <taxon>Glomerellaceae</taxon>
        <taxon>Colletotrichum</taxon>
        <taxon>Colletotrichum gloeosporioides species complex</taxon>
    </lineage>
</organism>
<evidence type="ECO:0000313" key="3">
    <source>
        <dbReference type="Proteomes" id="UP001243330"/>
    </source>
</evidence>
<feature type="coiled-coil region" evidence="1">
    <location>
        <begin position="12"/>
        <end position="57"/>
    </location>
</feature>
<evidence type="ECO:0000313" key="2">
    <source>
        <dbReference type="EMBL" id="KAK1837364.1"/>
    </source>
</evidence>
<dbReference type="Proteomes" id="UP001243330">
    <property type="component" value="Unassembled WGS sequence"/>
</dbReference>
<name>A0AAD9A1G5_9PEZI</name>
<keyword evidence="1" id="KW-0175">Coiled coil</keyword>
<accession>A0AAD9A1G5</accession>
<proteinExistence type="predicted"/>
<evidence type="ECO:0000256" key="1">
    <source>
        <dbReference type="SAM" id="Coils"/>
    </source>
</evidence>
<dbReference type="Gene3D" id="1.10.287.540">
    <property type="entry name" value="Helix hairpin bin"/>
    <property type="match status" value="1"/>
</dbReference>
<protein>
    <submittedName>
        <fullName evidence="2">Uncharacterized protein</fullName>
    </submittedName>
</protein>
<sequence length="139" mass="15312">MFDAWKKSETWNKNVEAELRVATAELQTVKNELQAVKEELQAMKERMEDESAKTNENLEAIATVAATRNNPSVSYADVARSGLVGQGRDSRVATSGTATLPSRSETLFCSDKPNAGRIQAAVEKEMRAMDGQQRLHKGK</sequence>
<dbReference type="EMBL" id="JAQOWY010001434">
    <property type="protein sequence ID" value="KAK1837364.1"/>
    <property type="molecule type" value="Genomic_DNA"/>
</dbReference>